<dbReference type="InterPro" id="IPR053151">
    <property type="entry name" value="RNase_H-like"/>
</dbReference>
<protein>
    <recommendedName>
        <fullName evidence="1">RNase H type-1 domain-containing protein</fullName>
    </recommendedName>
</protein>
<sequence>MVIGPIDSCTLNSDGAVHLHTSMGSTGGLIRNHLDDCLIGFNKKIGLSSPLQAELWGIYIGLCLAWDHNYKHVQVQFDCSEALKLISSPLAESDAYALVQVIAYLVKETFDNGLCYNSM</sequence>
<dbReference type="InterPro" id="IPR002156">
    <property type="entry name" value="RNaseH_domain"/>
</dbReference>
<dbReference type="InterPro" id="IPR036397">
    <property type="entry name" value="RNaseH_sf"/>
</dbReference>
<organism evidence="2 3">
    <name type="scientific">Hibiscus sabdariffa</name>
    <name type="common">roselle</name>
    <dbReference type="NCBI Taxonomy" id="183260"/>
    <lineage>
        <taxon>Eukaryota</taxon>
        <taxon>Viridiplantae</taxon>
        <taxon>Streptophyta</taxon>
        <taxon>Embryophyta</taxon>
        <taxon>Tracheophyta</taxon>
        <taxon>Spermatophyta</taxon>
        <taxon>Magnoliopsida</taxon>
        <taxon>eudicotyledons</taxon>
        <taxon>Gunneridae</taxon>
        <taxon>Pentapetalae</taxon>
        <taxon>rosids</taxon>
        <taxon>malvids</taxon>
        <taxon>Malvales</taxon>
        <taxon>Malvaceae</taxon>
        <taxon>Malvoideae</taxon>
        <taxon>Hibiscus</taxon>
    </lineage>
</organism>
<dbReference type="SUPFAM" id="SSF53098">
    <property type="entry name" value="Ribonuclease H-like"/>
    <property type="match status" value="1"/>
</dbReference>
<gene>
    <name evidence="2" type="ORF">V6N12_017919</name>
</gene>
<proteinExistence type="predicted"/>
<dbReference type="PANTHER" id="PTHR47723:SF19">
    <property type="entry name" value="POLYNUCLEOTIDYL TRANSFERASE, RIBONUCLEASE H-LIKE SUPERFAMILY PROTEIN"/>
    <property type="match status" value="1"/>
</dbReference>
<feature type="domain" description="RNase H type-1" evidence="1">
    <location>
        <begin position="12"/>
        <end position="107"/>
    </location>
</feature>
<keyword evidence="3" id="KW-1185">Reference proteome</keyword>
<name>A0ABR2BKQ2_9ROSI</name>
<dbReference type="CDD" id="cd06222">
    <property type="entry name" value="RNase_H_like"/>
    <property type="match status" value="1"/>
</dbReference>
<comment type="caution">
    <text evidence="2">The sequence shown here is derived from an EMBL/GenBank/DDBJ whole genome shotgun (WGS) entry which is preliminary data.</text>
</comment>
<reference evidence="2 3" key="1">
    <citation type="journal article" date="2024" name="G3 (Bethesda)">
        <title>Genome assembly of Hibiscus sabdariffa L. provides insights into metabolisms of medicinal natural products.</title>
        <authorList>
            <person name="Kim T."/>
        </authorList>
    </citation>
    <scope>NUCLEOTIDE SEQUENCE [LARGE SCALE GENOMIC DNA]</scope>
    <source>
        <strain evidence="2">TK-2024</strain>
        <tissue evidence="2">Old leaves</tissue>
    </source>
</reference>
<dbReference type="Pfam" id="PF13456">
    <property type="entry name" value="RVT_3"/>
    <property type="match status" value="1"/>
</dbReference>
<dbReference type="Gene3D" id="3.30.420.10">
    <property type="entry name" value="Ribonuclease H-like superfamily/Ribonuclease H"/>
    <property type="match status" value="1"/>
</dbReference>
<dbReference type="InterPro" id="IPR012337">
    <property type="entry name" value="RNaseH-like_sf"/>
</dbReference>
<dbReference type="Proteomes" id="UP001472677">
    <property type="component" value="Unassembled WGS sequence"/>
</dbReference>
<evidence type="ECO:0000259" key="1">
    <source>
        <dbReference type="Pfam" id="PF13456"/>
    </source>
</evidence>
<evidence type="ECO:0000313" key="3">
    <source>
        <dbReference type="Proteomes" id="UP001472677"/>
    </source>
</evidence>
<dbReference type="InterPro" id="IPR044730">
    <property type="entry name" value="RNase_H-like_dom_plant"/>
</dbReference>
<dbReference type="PANTHER" id="PTHR47723">
    <property type="entry name" value="OS05G0353850 PROTEIN"/>
    <property type="match status" value="1"/>
</dbReference>
<dbReference type="EMBL" id="JBBPBM010000107">
    <property type="protein sequence ID" value="KAK8507626.1"/>
    <property type="molecule type" value="Genomic_DNA"/>
</dbReference>
<evidence type="ECO:0000313" key="2">
    <source>
        <dbReference type="EMBL" id="KAK8507626.1"/>
    </source>
</evidence>
<accession>A0ABR2BKQ2</accession>